<protein>
    <submittedName>
        <fullName evidence="1">Uncharacterized protein</fullName>
    </submittedName>
</protein>
<organism evidence="1 2">
    <name type="scientific">Dibothriocephalus latus</name>
    <name type="common">Fish tapeworm</name>
    <name type="synonym">Diphyllobothrium latum</name>
    <dbReference type="NCBI Taxonomy" id="60516"/>
    <lineage>
        <taxon>Eukaryota</taxon>
        <taxon>Metazoa</taxon>
        <taxon>Spiralia</taxon>
        <taxon>Lophotrochozoa</taxon>
        <taxon>Platyhelminthes</taxon>
        <taxon>Cestoda</taxon>
        <taxon>Eucestoda</taxon>
        <taxon>Diphyllobothriidea</taxon>
        <taxon>Diphyllobothriidae</taxon>
        <taxon>Dibothriocephalus</taxon>
    </lineage>
</organism>
<dbReference type="OrthoDB" id="428159at2759"/>
<reference evidence="1 2" key="1">
    <citation type="submission" date="2018-11" db="EMBL/GenBank/DDBJ databases">
        <authorList>
            <consortium name="Pathogen Informatics"/>
        </authorList>
    </citation>
    <scope>NUCLEOTIDE SEQUENCE [LARGE SCALE GENOMIC DNA]</scope>
</reference>
<evidence type="ECO:0000313" key="2">
    <source>
        <dbReference type="Proteomes" id="UP000281553"/>
    </source>
</evidence>
<gene>
    <name evidence="1" type="ORF">DILT_LOCUS15659</name>
</gene>
<accession>A0A3P7MVR9</accession>
<keyword evidence="2" id="KW-1185">Reference proteome</keyword>
<dbReference type="AlphaFoldDB" id="A0A3P7MVR9"/>
<evidence type="ECO:0000313" key="1">
    <source>
        <dbReference type="EMBL" id="VDN30980.1"/>
    </source>
</evidence>
<sequence length="187" mass="20690">MRVFQKSSASSDALLVLSVDEVGADIALRRWDQEIKQCCLFAAEQITVIIADDGGVGDSSLYPPSSFTPQKAHVNSIKIVVPRFHERDSKEPVCLAETSQKTRANNLFSLRLLIVDKVAPNFLTEYEHTRHHLTCEFKTLKVRAVFSSCIFDDFLIHLSSLSHISSPAHSATIFSGSGADHFKVGTK</sequence>
<dbReference type="Proteomes" id="UP000281553">
    <property type="component" value="Unassembled WGS sequence"/>
</dbReference>
<proteinExistence type="predicted"/>
<name>A0A3P7MVR9_DIBLA</name>
<dbReference type="EMBL" id="UYRU01080376">
    <property type="protein sequence ID" value="VDN30980.1"/>
    <property type="molecule type" value="Genomic_DNA"/>
</dbReference>